<keyword evidence="1" id="KW-0472">Membrane</keyword>
<accession>A0ABX0IJV9</accession>
<feature type="transmembrane region" description="Helical" evidence="1">
    <location>
        <begin position="34"/>
        <end position="56"/>
    </location>
</feature>
<dbReference type="RefSeq" id="WP_166237566.1">
    <property type="nucleotide sequence ID" value="NZ_JAAJBV010000013.1"/>
</dbReference>
<dbReference type="Proteomes" id="UP000761423">
    <property type="component" value="Unassembled WGS sequence"/>
</dbReference>
<dbReference type="Pfam" id="PF22827">
    <property type="entry name" value="GldL_N"/>
    <property type="match status" value="1"/>
</dbReference>
<dbReference type="InterPro" id="IPR055087">
    <property type="entry name" value="GldL-like_N"/>
</dbReference>
<protein>
    <recommendedName>
        <fullName evidence="2">Gliding motility protein GldL-like N-terminal domain-containing protein</fullName>
    </recommendedName>
</protein>
<organism evidence="3 4">
    <name type="scientific">Flavobacterium celericrescens</name>
    <dbReference type="NCBI Taxonomy" id="2709780"/>
    <lineage>
        <taxon>Bacteria</taxon>
        <taxon>Pseudomonadati</taxon>
        <taxon>Bacteroidota</taxon>
        <taxon>Flavobacteriia</taxon>
        <taxon>Flavobacteriales</taxon>
        <taxon>Flavobacteriaceae</taxon>
        <taxon>Flavobacterium</taxon>
    </lineage>
</organism>
<evidence type="ECO:0000259" key="2">
    <source>
        <dbReference type="Pfam" id="PF22827"/>
    </source>
</evidence>
<feature type="domain" description="Gliding motility protein GldL-like N-terminal" evidence="2">
    <location>
        <begin position="14"/>
        <end position="46"/>
    </location>
</feature>
<feature type="transmembrane region" description="Helical" evidence="1">
    <location>
        <begin position="7"/>
        <end position="28"/>
    </location>
</feature>
<evidence type="ECO:0000313" key="3">
    <source>
        <dbReference type="EMBL" id="NHM05551.1"/>
    </source>
</evidence>
<keyword evidence="1" id="KW-1133">Transmembrane helix</keyword>
<evidence type="ECO:0000313" key="4">
    <source>
        <dbReference type="Proteomes" id="UP000761423"/>
    </source>
</evidence>
<comment type="caution">
    <text evidence="3">The sequence shown here is derived from an EMBL/GenBank/DDBJ whole genome shotgun (WGS) entry which is preliminary data.</text>
</comment>
<keyword evidence="1" id="KW-0812">Transmembrane</keyword>
<dbReference type="EMBL" id="JAAJBV010000013">
    <property type="protein sequence ID" value="NHM05551.1"/>
    <property type="molecule type" value="Genomic_DNA"/>
</dbReference>
<gene>
    <name evidence="3" type="ORF">G4L40_12640</name>
</gene>
<evidence type="ECO:0000256" key="1">
    <source>
        <dbReference type="SAM" id="Phobius"/>
    </source>
</evidence>
<sequence>MKKQYAIPLVLFFLGMAITIIGALFKIMHWPGASIILTLGMLTEAAAIIVLITILLKNMK</sequence>
<keyword evidence="4" id="KW-1185">Reference proteome</keyword>
<name>A0ABX0IJV9_9FLAO</name>
<proteinExistence type="predicted"/>
<reference evidence="3 4" key="1">
    <citation type="submission" date="2020-02" db="EMBL/GenBank/DDBJ databases">
        <authorList>
            <person name="Chen W.-M."/>
        </authorList>
    </citation>
    <scope>NUCLEOTIDE SEQUENCE [LARGE SCALE GENOMIC DNA]</scope>
    <source>
        <strain evidence="3 4">TWA-26</strain>
    </source>
</reference>